<dbReference type="InterPro" id="IPR048258">
    <property type="entry name" value="Cyclins_cyclin-box"/>
</dbReference>
<keyword evidence="4" id="KW-0131">Cell cycle</keyword>
<reference evidence="8 9" key="1">
    <citation type="submission" date="2016-04" db="EMBL/GenBank/DDBJ databases">
        <title>The genome of Intoshia linei affirms orthonectids as highly simplified spiralians.</title>
        <authorList>
            <person name="Mikhailov K.V."/>
            <person name="Slusarev G.S."/>
            <person name="Nikitin M.A."/>
            <person name="Logacheva M.D."/>
            <person name="Penin A."/>
            <person name="Aleoshin V."/>
            <person name="Panchin Y.V."/>
        </authorList>
    </citation>
    <scope>NUCLEOTIDE SEQUENCE [LARGE SCALE GENOMIC DNA]</scope>
    <source>
        <strain evidence="8">Intl2013</strain>
        <tissue evidence="8">Whole animal</tissue>
    </source>
</reference>
<dbReference type="GO" id="GO:0051301">
    <property type="term" value="P:cell division"/>
    <property type="evidence" value="ECO:0007669"/>
    <property type="project" value="UniProtKB-KW"/>
</dbReference>
<keyword evidence="1" id="KW-0132">Cell division</keyword>
<evidence type="ECO:0000256" key="2">
    <source>
        <dbReference type="ARBA" id="ARBA00022776"/>
    </source>
</evidence>
<dbReference type="AlphaFoldDB" id="A0A177B1N5"/>
<dbReference type="InterPro" id="IPR006671">
    <property type="entry name" value="Cyclin_N"/>
</dbReference>
<dbReference type="SUPFAM" id="SSF47954">
    <property type="entry name" value="Cyclin-like"/>
    <property type="match status" value="2"/>
</dbReference>
<dbReference type="SMART" id="SM01332">
    <property type="entry name" value="Cyclin_C"/>
    <property type="match status" value="1"/>
</dbReference>
<dbReference type="PROSITE" id="PS00292">
    <property type="entry name" value="CYCLINS"/>
    <property type="match status" value="1"/>
</dbReference>
<evidence type="ECO:0000256" key="3">
    <source>
        <dbReference type="ARBA" id="ARBA00023127"/>
    </source>
</evidence>
<dbReference type="Pfam" id="PF00134">
    <property type="entry name" value="Cyclin_N"/>
    <property type="match status" value="1"/>
</dbReference>
<dbReference type="GO" id="GO:0044772">
    <property type="term" value="P:mitotic cell cycle phase transition"/>
    <property type="evidence" value="ECO:0007669"/>
    <property type="project" value="InterPro"/>
</dbReference>
<dbReference type="PIRSF" id="PIRSF001771">
    <property type="entry name" value="Cyclin_A_B_D_E"/>
    <property type="match status" value="1"/>
</dbReference>
<dbReference type="OrthoDB" id="5590282at2759"/>
<feature type="domain" description="Cyclin C-terminal" evidence="7">
    <location>
        <begin position="214"/>
        <end position="318"/>
    </location>
</feature>
<comment type="similarity">
    <text evidence="5">Belongs to the cyclin family.</text>
</comment>
<evidence type="ECO:0000256" key="4">
    <source>
        <dbReference type="ARBA" id="ARBA00023306"/>
    </source>
</evidence>
<keyword evidence="3 5" id="KW-0195">Cyclin</keyword>
<dbReference type="Pfam" id="PF02984">
    <property type="entry name" value="Cyclin_C"/>
    <property type="match status" value="1"/>
</dbReference>
<organism evidence="8 9">
    <name type="scientific">Intoshia linei</name>
    <dbReference type="NCBI Taxonomy" id="1819745"/>
    <lineage>
        <taxon>Eukaryota</taxon>
        <taxon>Metazoa</taxon>
        <taxon>Spiralia</taxon>
        <taxon>Lophotrochozoa</taxon>
        <taxon>Mesozoa</taxon>
        <taxon>Orthonectida</taxon>
        <taxon>Rhopaluridae</taxon>
        <taxon>Intoshia</taxon>
    </lineage>
</organism>
<dbReference type="Gene3D" id="1.10.472.10">
    <property type="entry name" value="Cyclin-like"/>
    <property type="match status" value="1"/>
</dbReference>
<evidence type="ECO:0000313" key="8">
    <source>
        <dbReference type="EMBL" id="OAF68185.1"/>
    </source>
</evidence>
<protein>
    <submittedName>
        <fullName evidence="8">G2/mitotic-specific cyclin-B1</fullName>
    </submittedName>
</protein>
<feature type="domain" description="Cyclin-like" evidence="6">
    <location>
        <begin position="132"/>
        <end position="216"/>
    </location>
</feature>
<accession>A0A177B1N5</accession>
<proteinExistence type="inferred from homology"/>
<evidence type="ECO:0000256" key="1">
    <source>
        <dbReference type="ARBA" id="ARBA00022618"/>
    </source>
</evidence>
<evidence type="ECO:0000259" key="7">
    <source>
        <dbReference type="SMART" id="SM01332"/>
    </source>
</evidence>
<name>A0A177B1N5_9BILA</name>
<dbReference type="InterPro" id="IPR046965">
    <property type="entry name" value="Cyclin_A/B-like"/>
</dbReference>
<dbReference type="SMART" id="SM00385">
    <property type="entry name" value="CYCLIN"/>
    <property type="match status" value="1"/>
</dbReference>
<dbReference type="FunFam" id="1.10.472.10:FF:000001">
    <property type="entry name" value="G2/mitotic-specific cyclin"/>
    <property type="match status" value="1"/>
</dbReference>
<keyword evidence="9" id="KW-1185">Reference proteome</keyword>
<dbReference type="Proteomes" id="UP000078046">
    <property type="component" value="Unassembled WGS sequence"/>
</dbReference>
<keyword evidence="2" id="KW-0498">Mitosis</keyword>
<dbReference type="GO" id="GO:0016538">
    <property type="term" value="F:cyclin-dependent protein serine/threonine kinase regulator activity"/>
    <property type="evidence" value="ECO:0007669"/>
    <property type="project" value="InterPro"/>
</dbReference>
<evidence type="ECO:0000259" key="6">
    <source>
        <dbReference type="SMART" id="SM00385"/>
    </source>
</evidence>
<dbReference type="InterPro" id="IPR036915">
    <property type="entry name" value="Cyclin-like_sf"/>
</dbReference>
<dbReference type="EMBL" id="LWCA01000497">
    <property type="protein sequence ID" value="OAF68185.1"/>
    <property type="molecule type" value="Genomic_DNA"/>
</dbReference>
<comment type="caution">
    <text evidence="8">The sequence shown here is derived from an EMBL/GenBank/DDBJ whole genome shotgun (WGS) entry which is preliminary data.</text>
</comment>
<dbReference type="InterPro" id="IPR004367">
    <property type="entry name" value="Cyclin_C-dom"/>
</dbReference>
<evidence type="ECO:0000256" key="5">
    <source>
        <dbReference type="RuleBase" id="RU000383"/>
    </source>
</evidence>
<dbReference type="InterPro" id="IPR039361">
    <property type="entry name" value="Cyclin"/>
</dbReference>
<gene>
    <name evidence="8" type="ORF">A3Q56_04057</name>
</gene>
<dbReference type="PANTHER" id="PTHR10177">
    <property type="entry name" value="CYCLINS"/>
    <property type="match status" value="1"/>
</dbReference>
<evidence type="ECO:0000313" key="9">
    <source>
        <dbReference type="Proteomes" id="UP000078046"/>
    </source>
</evidence>
<dbReference type="InterPro" id="IPR013763">
    <property type="entry name" value="Cyclin-like_dom"/>
</dbReference>
<sequence length="332" mass="37990">MFKIQDIENIGYDLNGHQKLNAKKEITSRKAFGNISNARGILKNAKDVKALKNKDCHKVSIKPEVEKQKANVTAKLANTKVSYDGTRSINLPDYTDDIYNYLFKLESVLSIRKNYFLEKTHFNSAVRSVVVEWMLQVCSRFEMDASTFQLSVSLLDRYMQIVDINKEDIQIVACSVILIGGKFEELLIPPYEDFLYVTDNIFTSDDIQNMEIDILTLSHIEYLASKYLIDICLMDSKLCHIPPSQSAAAASLLVQKLSKIDSFINYEDITSYSKRSLEPIVRRICIDILQIKSVGHFMTVYKKNCEPKMHFVSENVMFKDKALLKLFASGVF</sequence>